<dbReference type="AlphaFoldDB" id="A0A2N9GVW7"/>
<proteinExistence type="predicted"/>
<reference evidence="1" key="1">
    <citation type="submission" date="2018-02" db="EMBL/GenBank/DDBJ databases">
        <authorList>
            <person name="Cohen D.B."/>
            <person name="Kent A.D."/>
        </authorList>
    </citation>
    <scope>NUCLEOTIDE SEQUENCE</scope>
</reference>
<protein>
    <recommendedName>
        <fullName evidence="2">Reverse transcriptase zinc-binding domain-containing protein</fullName>
    </recommendedName>
</protein>
<name>A0A2N9GVW7_FAGSY</name>
<evidence type="ECO:0000313" key="1">
    <source>
        <dbReference type="EMBL" id="SPD03549.1"/>
    </source>
</evidence>
<dbReference type="EMBL" id="OIVN01002429">
    <property type="protein sequence ID" value="SPD03549.1"/>
    <property type="molecule type" value="Genomic_DNA"/>
</dbReference>
<organism evidence="1">
    <name type="scientific">Fagus sylvatica</name>
    <name type="common">Beechnut</name>
    <dbReference type="NCBI Taxonomy" id="28930"/>
    <lineage>
        <taxon>Eukaryota</taxon>
        <taxon>Viridiplantae</taxon>
        <taxon>Streptophyta</taxon>
        <taxon>Embryophyta</taxon>
        <taxon>Tracheophyta</taxon>
        <taxon>Spermatophyta</taxon>
        <taxon>Magnoliopsida</taxon>
        <taxon>eudicotyledons</taxon>
        <taxon>Gunneridae</taxon>
        <taxon>Pentapetalae</taxon>
        <taxon>rosids</taxon>
        <taxon>fabids</taxon>
        <taxon>Fagales</taxon>
        <taxon>Fagaceae</taxon>
        <taxon>Fagus</taxon>
    </lineage>
</organism>
<evidence type="ECO:0008006" key="2">
    <source>
        <dbReference type="Google" id="ProtNLM"/>
    </source>
</evidence>
<gene>
    <name evidence="1" type="ORF">FSB_LOCUS31431</name>
</gene>
<sequence>MDAVVRRFWWNPSSDSSRFWPWKAWTDLCTPRTSGGLGFRRAKHTNDAMLSKLAWMIAYGRDSPCMNALRSKYKVRHGWINCEPLKNASLTWRAIDRLKATICKGVCYLIGDGKSVDYWKDPWVPWSPGFLPKPKDILVPPNPMLMSSLINLGKSFMEFALEMDVIKLVVNPPVPPLTSSNSRSVSIQASVQFALILEAIWNFRNHHVHLNNLESPPVSIKTLELKVIEHWRALPRLAGATFPEKSFFSPPPPGCIKLNVDAALLLSSARIAVIAGMKTGC</sequence>
<accession>A0A2N9GVW7</accession>